<evidence type="ECO:0000256" key="1">
    <source>
        <dbReference type="ARBA" id="ARBA00009238"/>
    </source>
</evidence>
<dbReference type="InterPro" id="IPR001298">
    <property type="entry name" value="Filamin/ABP280_rpt"/>
</dbReference>
<feature type="repeat" description="Filamin" evidence="3">
    <location>
        <begin position="517"/>
        <end position="607"/>
    </location>
</feature>
<feature type="repeat" description="Filamin" evidence="3">
    <location>
        <begin position="970"/>
        <end position="1064"/>
    </location>
</feature>
<feature type="repeat" description="Filamin" evidence="3">
    <location>
        <begin position="245"/>
        <end position="339"/>
    </location>
</feature>
<feature type="repeat" description="Filamin" evidence="3">
    <location>
        <begin position="605"/>
        <end position="699"/>
    </location>
</feature>
<dbReference type="PANTHER" id="PTHR38537">
    <property type="entry name" value="JITTERBUG, ISOFORM N"/>
    <property type="match status" value="1"/>
</dbReference>
<evidence type="ECO:0000256" key="2">
    <source>
        <dbReference type="ARBA" id="ARBA00022737"/>
    </source>
</evidence>
<dbReference type="Pfam" id="PF00630">
    <property type="entry name" value="Filamin"/>
    <property type="match status" value="21"/>
</dbReference>
<feature type="repeat" description="Filamin" evidence="3">
    <location>
        <begin position="1806"/>
        <end position="1907"/>
    </location>
</feature>
<dbReference type="Gene3D" id="2.60.40.10">
    <property type="entry name" value="Immunoglobulins"/>
    <property type="match status" value="21"/>
</dbReference>
<dbReference type="InterPro" id="IPR013783">
    <property type="entry name" value="Ig-like_fold"/>
</dbReference>
<feature type="compositionally biased region" description="Low complexity" evidence="4">
    <location>
        <begin position="62"/>
        <end position="71"/>
    </location>
</feature>
<feature type="repeat" description="Filamin" evidence="3">
    <location>
        <begin position="2005"/>
        <end position="2098"/>
    </location>
</feature>
<feature type="region of interest" description="Disordered" evidence="4">
    <location>
        <begin position="188"/>
        <end position="210"/>
    </location>
</feature>
<feature type="repeat" description="Filamin" evidence="3">
    <location>
        <begin position="1151"/>
        <end position="1245"/>
    </location>
</feature>
<reference evidence="6" key="1">
    <citation type="submission" date="2025-08" db="UniProtKB">
        <authorList>
            <consortium name="RefSeq"/>
        </authorList>
    </citation>
    <scope>IDENTIFICATION</scope>
    <source>
        <tissue evidence="6">Muscle</tissue>
    </source>
</reference>
<feature type="repeat" description="Filamin" evidence="3">
    <location>
        <begin position="1536"/>
        <end position="1625"/>
    </location>
</feature>
<evidence type="ECO:0000256" key="4">
    <source>
        <dbReference type="SAM" id="MobiDB-lite"/>
    </source>
</evidence>
<proteinExistence type="inferred from homology"/>
<keyword evidence="5" id="KW-1185">Reference proteome</keyword>
<organism evidence="5 6">
    <name type="scientific">Limulus polyphemus</name>
    <name type="common">Atlantic horseshoe crab</name>
    <dbReference type="NCBI Taxonomy" id="6850"/>
    <lineage>
        <taxon>Eukaryota</taxon>
        <taxon>Metazoa</taxon>
        <taxon>Ecdysozoa</taxon>
        <taxon>Arthropoda</taxon>
        <taxon>Chelicerata</taxon>
        <taxon>Merostomata</taxon>
        <taxon>Xiphosura</taxon>
        <taxon>Limulidae</taxon>
        <taxon>Limulus</taxon>
    </lineage>
</organism>
<dbReference type="InterPro" id="IPR044801">
    <property type="entry name" value="Filamin"/>
</dbReference>
<feature type="repeat" description="Filamin" evidence="3">
    <location>
        <begin position="2099"/>
        <end position="2195"/>
    </location>
</feature>
<feature type="compositionally biased region" description="Basic and acidic residues" evidence="4">
    <location>
        <begin position="44"/>
        <end position="59"/>
    </location>
</feature>
<keyword evidence="2" id="KW-0677">Repeat</keyword>
<protein>
    <submittedName>
        <fullName evidence="6">Filamin-A-like</fullName>
    </submittedName>
</protein>
<feature type="repeat" description="Filamin" evidence="3">
    <location>
        <begin position="1349"/>
        <end position="1442"/>
    </location>
</feature>
<comment type="similarity">
    <text evidence="1">Belongs to the filamin family.</text>
</comment>
<feature type="repeat" description="Filamin" evidence="3">
    <location>
        <begin position="1716"/>
        <end position="1808"/>
    </location>
</feature>
<evidence type="ECO:0000256" key="3">
    <source>
        <dbReference type="PROSITE-ProRule" id="PRU00087"/>
    </source>
</evidence>
<name>A0ABM1S815_LIMPO</name>
<feature type="repeat" description="Filamin" evidence="3">
    <location>
        <begin position="1255"/>
        <end position="1334"/>
    </location>
</feature>
<dbReference type="GeneID" id="106457959"/>
<feature type="repeat" description="Filamin" evidence="3">
    <location>
        <begin position="697"/>
        <end position="790"/>
    </location>
</feature>
<dbReference type="PROSITE" id="PS50194">
    <property type="entry name" value="FILAMIN_REPEAT"/>
    <property type="match status" value="21"/>
</dbReference>
<dbReference type="InterPro" id="IPR017868">
    <property type="entry name" value="Filamin/ABP280_repeat-like"/>
</dbReference>
<feature type="region of interest" description="Disordered" evidence="4">
    <location>
        <begin position="31"/>
        <end position="78"/>
    </location>
</feature>
<evidence type="ECO:0000313" key="6">
    <source>
        <dbReference type="RefSeq" id="XP_022239770.1"/>
    </source>
</evidence>
<dbReference type="SMART" id="SM00557">
    <property type="entry name" value="IG_FLMN"/>
    <property type="match status" value="21"/>
</dbReference>
<dbReference type="SUPFAM" id="SSF81296">
    <property type="entry name" value="E set domains"/>
    <property type="match status" value="21"/>
</dbReference>
<sequence length="2249" mass="245038">MVNKALLSSKEDTGLAKFYSREDLQLGRKSSFREDTQALSSSYEDLHNKRTKSREDIRRIKSPSPSSPLLEKSPKVEVTTRNWTSRDSPVGLFSKENRSESSALNHSQNVTSHWVSAHEYGDKTYLSKEREPESVYKQKNTTTRPEITVGGYTEVNFRDKQSSLNVSGERRIAESRFGDEKVVPKAKSKILIDQKRSSSSSSSENDLGVRRNMRYEREENVDHHSQHTFVMETTSNLSNSSKKQKKEVDVRQVAVKGHGLKMVPVKRPSAFLISAPGIDQDDISITIIAPSSKELPFKIEKMRHNQYQVEYIPSEAGEHTIKIQVAGKVIRGSPFHCDVFDATKIKVGNVPNGFVGKAVEFEISGADAGSGNLEILVNGGHVTSEVKDLGNHHFLASFIPHSATTHTIEMKFNGESVPGSPWRCDVFDPKKQLAVKGQSLHSFAAGHSESFELSAPGFKKEDISVTITGPSKNDIQNRIVDLQNGKYCVEFKAFDVGTYMIEVLVAGQHVPGSPFTSKAYNTSRIRICDVPDSVFVGQNCHFQVDASQAGEGQLEISVNEGEVPNHVQVLGGGRCLVNFTPTFITPHVVDIKFNGENIPGCPVTIKVIDTDKSSVDLRDLQLISVRQTAKFLINIPGGQESKLKVVAKSPDDSRLPVKIARSGSSGFTAEFVPKEVGPYKILVEYAGNVIPNSPHMVKAYDAEKVEVSDIPHKTICKTVQFTVDASQAGEGNLEIKIKVIARGRKIQTQVHPLDSAKFAVSFVPTDPVEHVVNVSFNKEAVPGSPFKIKVVDSEKSLVMGSSLVASSVHKTFTFTIQNISGSEKDLQVHIEGPDKKTLPYNIKETGMGSFKVEFSPKITGEHRIHVNHCGNPLPGSPFISKVYDVEQIKVKDLGIGFLGKLYTFLVETANAGPGNLDVMINNGEVETSAQAQSSTLYAISFTPKHIGPHLIDIRFNSEPVPGSPYECLIVDLSSLSKVQISGEGLEKVPLHRPVAFLVDTNGVNMGQPHVNIMGPNQHNLKTYINGNYHSGYRVEYTPSEVGDHTVDVRIGGHPAGGSPFLVKAYDTSKVKVSDLGSGVIGKSVYFGIDASQAGAGNLEIIVTVGERNVPNYVQSEGNAKFRVNFKPSEPEAHTVSVKFNGESVPGSPFIVKVADTNQSVITDSSLKTASLAKGGRFTIDSRGLEGAECKVLVTGPSSKKIPVEITKTSTTTFEVQFSPVEVGPHQVIVTLDGNPVLGSPFMCNVYDISKIKIRNMSPGVAGKPYTFQVDASQAGEGTLELVITTRKSSVRAEVSMKSRGLYDVTFVPQDRMSHYVNATFNEEDVPGSPFKIEVREGTVNESKLTTTSSSTRSSSTLIAKGEGLKQGVVGSLNTFEIETKEMDGSVEICVIGPGDSRIPASVLRLDHNLYQAEYHPQTAGTHRIEVLHRGNPITSKPYLVEVCDPTQVKILDLVDGIIGREQNFKVDTTKAGQGNLVVHIVAGGQEVRHSVRELSQGVYQVTYTPNSSVPHKVDVYYSNHQLTDCPQIIEVRDLTNTISVHGTGLKSLPLGGDATFFIETGGFGGANDFDVFITSPSGSPVPVRCYHQKDGSLLAEWSPQFAGGYKIEVLYLGKAVSGSPFICEVFDSNHVTIQRTKNTTFFVNEKISFALNRQDAGYAELDVTVTSPLGRHLPIEVKGTPDGEGELIEFMPTVPGKYKIGITYGGMEIPDSPITFTVHDGGTPTVVGPGLSLAECGNAATFNIDARGLRGRPEVEVVGPDSEADCSVDEEENGMFIVTYVPQEVGIFDVRVFWNSQEVTGSPFHPRVVNPRKVRVIGGWENLVDDENHIVLNCGEQKKITFDTSDAGPGKLKAEIMGPNGQIDTQVDHIASSRYRLSFTPVEEGEYYMYLYFADVPLPNSPYLAYTEESEPLVDYTRVVLRGHGLSSARVGEEAEFVIDGSAAGSGYPEVSLSGVKADIPVRLIPQQNNIFKAIYTPTIPGVYLLNVMWSDRQVKGCPLKVSISASCDATKVVCSGDGLKGGFLGKEIKAFIDTRRAGPGELTAHCMGPTKVAYCEMYDHRDGTFTLYLKPQEGGRHVLTIKYGGDHIPGSPYSVRISGAPDASKVKVYGPGIEPGVLATYQSRFICDTRGAGAGQLTVRVRGPKGAFRVEMQRESQKDRTILCKYDPTEPGDYRLEVKWSDVHVPGSPFNVLIFDTQEELNHYLQGNFRSMASSGGVHHSAGQYFSGNITYSSSYSQMSWKGSAGDS</sequence>
<feature type="repeat" description="Filamin" evidence="3">
    <location>
        <begin position="432"/>
        <end position="519"/>
    </location>
</feature>
<feature type="repeat" description="Filamin" evidence="3">
    <location>
        <begin position="880"/>
        <end position="969"/>
    </location>
</feature>
<evidence type="ECO:0000313" key="5">
    <source>
        <dbReference type="Proteomes" id="UP000694941"/>
    </source>
</evidence>
<feature type="repeat" description="Filamin" evidence="3">
    <location>
        <begin position="1911"/>
        <end position="2004"/>
    </location>
</feature>
<dbReference type="RefSeq" id="XP_022239770.1">
    <property type="nucleotide sequence ID" value="XM_022384062.1"/>
</dbReference>
<feature type="repeat" description="Filamin" evidence="3">
    <location>
        <begin position="788"/>
        <end position="882"/>
    </location>
</feature>
<feature type="repeat" description="Filamin" evidence="3">
    <location>
        <begin position="1062"/>
        <end position="1153"/>
    </location>
</feature>
<dbReference type="PANTHER" id="PTHR38537:SF13">
    <property type="entry name" value="JITTERBUG, ISOFORM N"/>
    <property type="match status" value="1"/>
</dbReference>
<dbReference type="Proteomes" id="UP000694941">
    <property type="component" value="Unplaced"/>
</dbReference>
<gene>
    <name evidence="6" type="primary">LOC106457959</name>
</gene>
<feature type="repeat" description="Filamin" evidence="3">
    <location>
        <begin position="349"/>
        <end position="426"/>
    </location>
</feature>
<feature type="repeat" description="Filamin" evidence="3">
    <location>
        <begin position="1623"/>
        <end position="1718"/>
    </location>
</feature>
<accession>A0ABM1S815</accession>
<feature type="repeat" description="Filamin" evidence="3">
    <location>
        <begin position="1453"/>
        <end position="1531"/>
    </location>
</feature>
<dbReference type="InterPro" id="IPR014756">
    <property type="entry name" value="Ig_E-set"/>
</dbReference>